<accession>A0A182NX38</accession>
<name>A0A182NX38_9DIPT</name>
<sequence length="30" mass="3309">MRTHHPTGVSGIYRCVCVGKAKRHNAADRS</sequence>
<keyword evidence="2" id="KW-1185">Reference proteome</keyword>
<dbReference type="VEuPathDB" id="VectorBase:ADIR014432"/>
<dbReference type="Proteomes" id="UP000075884">
    <property type="component" value="Unassembled WGS sequence"/>
</dbReference>
<dbReference type="EnsemblMetazoa" id="ADIR014432-RA">
    <property type="protein sequence ID" value="ADIR014432-PA"/>
    <property type="gene ID" value="ADIR014432"/>
</dbReference>
<proteinExistence type="predicted"/>
<reference evidence="1" key="2">
    <citation type="submission" date="2020-05" db="UniProtKB">
        <authorList>
            <consortium name="EnsemblMetazoa"/>
        </authorList>
    </citation>
    <scope>IDENTIFICATION</scope>
    <source>
        <strain evidence="1">WRAIR2</strain>
    </source>
</reference>
<organism evidence="1 2">
    <name type="scientific">Anopheles dirus</name>
    <dbReference type="NCBI Taxonomy" id="7168"/>
    <lineage>
        <taxon>Eukaryota</taxon>
        <taxon>Metazoa</taxon>
        <taxon>Ecdysozoa</taxon>
        <taxon>Arthropoda</taxon>
        <taxon>Hexapoda</taxon>
        <taxon>Insecta</taxon>
        <taxon>Pterygota</taxon>
        <taxon>Neoptera</taxon>
        <taxon>Endopterygota</taxon>
        <taxon>Diptera</taxon>
        <taxon>Nematocera</taxon>
        <taxon>Culicoidea</taxon>
        <taxon>Culicidae</taxon>
        <taxon>Anophelinae</taxon>
        <taxon>Anopheles</taxon>
    </lineage>
</organism>
<evidence type="ECO:0000313" key="2">
    <source>
        <dbReference type="Proteomes" id="UP000075884"/>
    </source>
</evidence>
<reference evidence="2" key="1">
    <citation type="submission" date="2013-03" db="EMBL/GenBank/DDBJ databases">
        <title>The Genome Sequence of Anopheles dirus WRAIR2.</title>
        <authorList>
            <consortium name="The Broad Institute Genomics Platform"/>
            <person name="Neafsey D.E."/>
            <person name="Walton C."/>
            <person name="Walker B."/>
            <person name="Young S.K."/>
            <person name="Zeng Q."/>
            <person name="Gargeya S."/>
            <person name="Fitzgerald M."/>
            <person name="Haas B."/>
            <person name="Abouelleil A."/>
            <person name="Allen A.W."/>
            <person name="Alvarado L."/>
            <person name="Arachchi H.M."/>
            <person name="Berlin A.M."/>
            <person name="Chapman S.B."/>
            <person name="Gainer-Dewar J."/>
            <person name="Goldberg J."/>
            <person name="Griggs A."/>
            <person name="Gujja S."/>
            <person name="Hansen M."/>
            <person name="Howarth C."/>
            <person name="Imamovic A."/>
            <person name="Ireland A."/>
            <person name="Larimer J."/>
            <person name="McCowan C."/>
            <person name="Murphy C."/>
            <person name="Pearson M."/>
            <person name="Poon T.W."/>
            <person name="Priest M."/>
            <person name="Roberts A."/>
            <person name="Saif S."/>
            <person name="Shea T."/>
            <person name="Sisk P."/>
            <person name="Sykes S."/>
            <person name="Wortman J."/>
            <person name="Nusbaum C."/>
            <person name="Birren B."/>
        </authorList>
    </citation>
    <scope>NUCLEOTIDE SEQUENCE [LARGE SCALE GENOMIC DNA]</scope>
    <source>
        <strain evidence="2">WRAIR2</strain>
    </source>
</reference>
<evidence type="ECO:0000313" key="1">
    <source>
        <dbReference type="EnsemblMetazoa" id="ADIR014432-PA"/>
    </source>
</evidence>
<dbReference type="AlphaFoldDB" id="A0A182NX38"/>
<protein>
    <submittedName>
        <fullName evidence="1">Uncharacterized protein</fullName>
    </submittedName>
</protein>